<name>A0A1T0AAY2_9GAMM</name>
<evidence type="ECO:0000313" key="2">
    <source>
        <dbReference type="EMBL" id="STZ14143.1"/>
    </source>
</evidence>
<keyword evidence="3" id="KW-1185">Reference proteome</keyword>
<dbReference type="EMBL" id="UGQE01000004">
    <property type="protein sequence ID" value="STZ14143.1"/>
    <property type="molecule type" value="Genomic_DNA"/>
</dbReference>
<evidence type="ECO:0000313" key="4">
    <source>
        <dbReference type="Proteomes" id="UP000255279"/>
    </source>
</evidence>
<dbReference type="Proteomes" id="UP000255279">
    <property type="component" value="Unassembled WGS sequence"/>
</dbReference>
<dbReference type="OrthoDB" id="287584at2"/>
<evidence type="ECO:0000313" key="3">
    <source>
        <dbReference type="Proteomes" id="UP000190435"/>
    </source>
</evidence>
<accession>A0A1T0AAY2</accession>
<evidence type="ECO:0000313" key="1">
    <source>
        <dbReference type="EMBL" id="OOR92818.1"/>
    </source>
</evidence>
<reference evidence="2 4" key="2">
    <citation type="submission" date="2018-06" db="EMBL/GenBank/DDBJ databases">
        <authorList>
            <consortium name="Pathogen Informatics"/>
            <person name="Doyle S."/>
        </authorList>
    </citation>
    <scope>NUCLEOTIDE SEQUENCE [LARGE SCALE GENOMIC DNA]</scope>
    <source>
        <strain evidence="2 4">NCTC10293</strain>
    </source>
</reference>
<dbReference type="EMBL" id="MUXU01000010">
    <property type="protein sequence ID" value="OOR92818.1"/>
    <property type="molecule type" value="Genomic_DNA"/>
</dbReference>
<dbReference type="Proteomes" id="UP000190435">
    <property type="component" value="Unassembled WGS sequence"/>
</dbReference>
<protein>
    <submittedName>
        <fullName evidence="1 2">Polyhydroxyalkanoic acid system protein</fullName>
    </submittedName>
</protein>
<sequence length="95" mass="10434">MPDIYIEKSHQFDLNTARTQAKQWLAAAQSEFGVEADYQQGANSDTATIKKAGVTGRATLDADKIVFEADLAFFAKPLKSMIQSGIQDGLDRYFG</sequence>
<dbReference type="RefSeq" id="WP_078275711.1">
    <property type="nucleotide sequence ID" value="NZ_CAACXO010000005.1"/>
</dbReference>
<dbReference type="InterPro" id="IPR013433">
    <property type="entry name" value="PHA_gran_rgn"/>
</dbReference>
<proteinExistence type="predicted"/>
<organism evidence="1 3">
    <name type="scientific">Moraxella caviae</name>
    <dbReference type="NCBI Taxonomy" id="34060"/>
    <lineage>
        <taxon>Bacteria</taxon>
        <taxon>Pseudomonadati</taxon>
        <taxon>Pseudomonadota</taxon>
        <taxon>Gammaproteobacteria</taxon>
        <taxon>Moraxellales</taxon>
        <taxon>Moraxellaceae</taxon>
        <taxon>Moraxella</taxon>
    </lineage>
</organism>
<gene>
    <name evidence="1" type="ORF">B0181_01410</name>
    <name evidence="2" type="ORF">NCTC10293_01733</name>
</gene>
<dbReference type="AlphaFoldDB" id="A0A1T0AAY2"/>
<dbReference type="STRING" id="34060.B0181_01410"/>
<dbReference type="Pfam" id="PF09650">
    <property type="entry name" value="PHA_gran_rgn"/>
    <property type="match status" value="1"/>
</dbReference>
<reference evidence="1 3" key="1">
    <citation type="submission" date="2017-02" db="EMBL/GenBank/DDBJ databases">
        <title>Draft genome sequence of Moraxella caviae CCUG 355 type strain.</title>
        <authorList>
            <person name="Engstrom-Jakobsson H."/>
            <person name="Salva-Serra F."/>
            <person name="Thorell K."/>
            <person name="Gonzales-Siles L."/>
            <person name="Karlsson R."/>
            <person name="Boulund F."/>
            <person name="Engstrand L."/>
            <person name="Moore E."/>
        </authorList>
    </citation>
    <scope>NUCLEOTIDE SEQUENCE [LARGE SCALE GENOMIC DNA]</scope>
    <source>
        <strain evidence="1 3">CCUG 355</strain>
    </source>
</reference>